<accession>A0A8J5D492</accession>
<proteinExistence type="predicted"/>
<sequence>MRGPNPAGDLLNAGLGGATAAPPLLLKIESDVTGRPDYSMFNLSLRDEWGVTNKFCVNIAETYRHTGNNNKTELCLLLERAQPACGSCPSSDLDLVRRQRPEMTPALACLAPYNPILPPEVEKRVVEEGLIVGSAPANPARCVAVCQPIRVTNGFVTP</sequence>
<dbReference type="EMBL" id="JACEEZ010002385">
    <property type="protein sequence ID" value="KAG0728280.1"/>
    <property type="molecule type" value="Genomic_DNA"/>
</dbReference>
<evidence type="ECO:0000313" key="2">
    <source>
        <dbReference type="Proteomes" id="UP000770661"/>
    </source>
</evidence>
<evidence type="ECO:0000313" key="1">
    <source>
        <dbReference type="EMBL" id="KAG0728280.1"/>
    </source>
</evidence>
<keyword evidence="2" id="KW-1185">Reference proteome</keyword>
<gene>
    <name evidence="1" type="primary">Ttd14_1</name>
    <name evidence="1" type="ORF">GWK47_032819</name>
</gene>
<comment type="caution">
    <text evidence="1">The sequence shown here is derived from an EMBL/GenBank/DDBJ whole genome shotgun (WGS) entry which is preliminary data.</text>
</comment>
<name>A0A8J5D492_CHIOP</name>
<dbReference type="AlphaFoldDB" id="A0A8J5D492"/>
<reference evidence="1" key="1">
    <citation type="submission" date="2020-07" db="EMBL/GenBank/DDBJ databases">
        <title>The High-quality genome of the commercially important snow crab, Chionoecetes opilio.</title>
        <authorList>
            <person name="Jeong J.-H."/>
            <person name="Ryu S."/>
        </authorList>
    </citation>
    <scope>NUCLEOTIDE SEQUENCE</scope>
    <source>
        <strain evidence="1">MADBK_172401_WGS</strain>
        <tissue evidence="1">Digestive gland</tissue>
    </source>
</reference>
<dbReference type="Proteomes" id="UP000770661">
    <property type="component" value="Unassembled WGS sequence"/>
</dbReference>
<protein>
    <submittedName>
        <fullName evidence="1">TRPL translocation defect protein 14</fullName>
    </submittedName>
</protein>
<organism evidence="1 2">
    <name type="scientific">Chionoecetes opilio</name>
    <name type="common">Atlantic snow crab</name>
    <name type="synonym">Cancer opilio</name>
    <dbReference type="NCBI Taxonomy" id="41210"/>
    <lineage>
        <taxon>Eukaryota</taxon>
        <taxon>Metazoa</taxon>
        <taxon>Ecdysozoa</taxon>
        <taxon>Arthropoda</taxon>
        <taxon>Crustacea</taxon>
        <taxon>Multicrustacea</taxon>
        <taxon>Malacostraca</taxon>
        <taxon>Eumalacostraca</taxon>
        <taxon>Eucarida</taxon>
        <taxon>Decapoda</taxon>
        <taxon>Pleocyemata</taxon>
        <taxon>Brachyura</taxon>
        <taxon>Eubrachyura</taxon>
        <taxon>Majoidea</taxon>
        <taxon>Majidae</taxon>
        <taxon>Chionoecetes</taxon>
    </lineage>
</organism>
<dbReference type="OrthoDB" id="6375174at2759"/>